<dbReference type="GO" id="GO:0009277">
    <property type="term" value="C:fungal-type cell wall"/>
    <property type="evidence" value="ECO:0007669"/>
    <property type="project" value="TreeGrafter"/>
</dbReference>
<dbReference type="InterPro" id="IPR021109">
    <property type="entry name" value="Peptidase_aspartic_dom_sf"/>
</dbReference>
<keyword evidence="2" id="KW-1133">Transmembrane helix</keyword>
<keyword evidence="3" id="KW-0732">Signal</keyword>
<dbReference type="PRINTS" id="PR00792">
    <property type="entry name" value="PEPSIN"/>
</dbReference>
<dbReference type="PROSITE" id="PS51767">
    <property type="entry name" value="PEPTIDASE_A1"/>
    <property type="match status" value="1"/>
</dbReference>
<dbReference type="InterPro" id="IPR033121">
    <property type="entry name" value="PEPTIDASE_A1"/>
</dbReference>
<feature type="domain" description="Peptidase A1" evidence="4">
    <location>
        <begin position="50"/>
        <end position="447"/>
    </location>
</feature>
<dbReference type="PANTHER" id="PTHR47965">
    <property type="entry name" value="ASPARTYL PROTEASE-RELATED"/>
    <property type="match status" value="1"/>
</dbReference>
<dbReference type="SUPFAM" id="SSF50630">
    <property type="entry name" value="Acid proteases"/>
    <property type="match status" value="1"/>
</dbReference>
<protein>
    <submittedName>
        <fullName evidence="5">LAMI_0B03752g1_1</fullName>
    </submittedName>
</protein>
<organism evidence="5 6">
    <name type="scientific">Lachancea mirantina</name>
    <dbReference type="NCBI Taxonomy" id="1230905"/>
    <lineage>
        <taxon>Eukaryota</taxon>
        <taxon>Fungi</taxon>
        <taxon>Dikarya</taxon>
        <taxon>Ascomycota</taxon>
        <taxon>Saccharomycotina</taxon>
        <taxon>Saccharomycetes</taxon>
        <taxon>Saccharomycetales</taxon>
        <taxon>Saccharomycetaceae</taxon>
        <taxon>Lachancea</taxon>
    </lineage>
</organism>
<gene>
    <name evidence="5" type="ORF">LAMI_0B03752G</name>
</gene>
<feature type="chain" id="PRO_5009235812" evidence="3">
    <location>
        <begin position="18"/>
        <end position="608"/>
    </location>
</feature>
<dbReference type="Gene3D" id="2.40.70.10">
    <property type="entry name" value="Acid Proteases"/>
    <property type="match status" value="2"/>
</dbReference>
<evidence type="ECO:0000256" key="3">
    <source>
        <dbReference type="SAM" id="SignalP"/>
    </source>
</evidence>
<evidence type="ECO:0000259" key="4">
    <source>
        <dbReference type="PROSITE" id="PS51767"/>
    </source>
</evidence>
<dbReference type="Pfam" id="PF00026">
    <property type="entry name" value="Asp"/>
    <property type="match status" value="1"/>
</dbReference>
<comment type="similarity">
    <text evidence="1">Belongs to the peptidase A1 family.</text>
</comment>
<keyword evidence="2" id="KW-0812">Transmembrane</keyword>
<dbReference type="AlphaFoldDB" id="A0A1G4IV01"/>
<reference evidence="5 6" key="1">
    <citation type="submission" date="2016-03" db="EMBL/GenBank/DDBJ databases">
        <authorList>
            <person name="Devillers H."/>
        </authorList>
    </citation>
    <scope>NUCLEOTIDE SEQUENCE [LARGE SCALE GENOMIC DNA]</scope>
    <source>
        <strain evidence="5">CBS 11717</strain>
    </source>
</reference>
<dbReference type="OrthoDB" id="771136at2759"/>
<dbReference type="GO" id="GO:0004190">
    <property type="term" value="F:aspartic-type endopeptidase activity"/>
    <property type="evidence" value="ECO:0007669"/>
    <property type="project" value="InterPro"/>
</dbReference>
<dbReference type="EMBL" id="LT598464">
    <property type="protein sequence ID" value="SCU80794.1"/>
    <property type="molecule type" value="Genomic_DNA"/>
</dbReference>
<sequence>MLRYLGVLVCIVAKTLGNSTLSSSSLTSSTFDVSEAFPTLTVGRDNTLLFYVNASIGTPGQHQMLRVDLAQPYMWVPSGDSYEACNSTDAAYDEYSDQAGACDAETVFYTEDSSTAHVLNDNRTYRMVFPDFIYYNATAVQDIVNFTSVTGDTSPFTFEEHNNDTNISGTFAGPGLPFRKMSFFSAESSYYVNEGALGLAGKVSLTGYDSDSANFDTSFFFLEQLVQNNVINTSSFSLWLGRGEYSFYNYSSDPVINNCGSLILGGVDQSLYTGDFVKFDTLPFYDVNTLKVSYGFPIVPLTKVSVQASSGESLNLTSDSFIEPVLLDSRYTYSYLPLSLIVQVAIEINAYYVESQERWLVACGVSSLGASILFEFGNLVIKVPLDDLLDKAFDDNTNSTLRFSNGEEACFVRMFPNTMTGFNILGGPFLKNVYLAAELESNQIAMAQAKIIHLSDDSLLAASSASKTTYQTGSASQTITSGPSRSYNPSAIRSSYIPFATTNNLTDSSYLTLYESYTYSGSTTSQLVNQFTAFISSDGVIFTGRSFYETSYSGRTTTTSSSNGTVTSTVRNGANQVRPLIRKNSQGIISATVVGALFVLAVGLVASI</sequence>
<keyword evidence="6" id="KW-1185">Reference proteome</keyword>
<keyword evidence="2" id="KW-0472">Membrane</keyword>
<dbReference type="GO" id="GO:0006508">
    <property type="term" value="P:proteolysis"/>
    <property type="evidence" value="ECO:0007669"/>
    <property type="project" value="InterPro"/>
</dbReference>
<evidence type="ECO:0000256" key="2">
    <source>
        <dbReference type="SAM" id="Phobius"/>
    </source>
</evidence>
<proteinExistence type="inferred from homology"/>
<name>A0A1G4IV01_9SACH</name>
<dbReference type="GO" id="GO:0005576">
    <property type="term" value="C:extracellular region"/>
    <property type="evidence" value="ECO:0007669"/>
    <property type="project" value="TreeGrafter"/>
</dbReference>
<feature type="transmembrane region" description="Helical" evidence="2">
    <location>
        <begin position="587"/>
        <end position="606"/>
    </location>
</feature>
<feature type="signal peptide" evidence="3">
    <location>
        <begin position="1"/>
        <end position="17"/>
    </location>
</feature>
<dbReference type="GO" id="GO:0031505">
    <property type="term" value="P:fungal-type cell wall organization"/>
    <property type="evidence" value="ECO:0007669"/>
    <property type="project" value="TreeGrafter"/>
</dbReference>
<dbReference type="InterPro" id="IPR001461">
    <property type="entry name" value="Aspartic_peptidase_A1"/>
</dbReference>
<accession>A0A1G4IV01</accession>
<dbReference type="Proteomes" id="UP000191024">
    <property type="component" value="Chromosome B"/>
</dbReference>
<evidence type="ECO:0000256" key="1">
    <source>
        <dbReference type="ARBA" id="ARBA00007447"/>
    </source>
</evidence>
<evidence type="ECO:0000313" key="6">
    <source>
        <dbReference type="Proteomes" id="UP000191024"/>
    </source>
</evidence>
<dbReference type="PANTHER" id="PTHR47965:SF105">
    <property type="entry name" value="ASPARTIC PROTEINASE YAPSIN-7"/>
    <property type="match status" value="1"/>
</dbReference>
<evidence type="ECO:0000313" key="5">
    <source>
        <dbReference type="EMBL" id="SCU80794.1"/>
    </source>
</evidence>